<protein>
    <submittedName>
        <fullName evidence="1">Uncharacterized protein</fullName>
    </submittedName>
</protein>
<dbReference type="Proteomes" id="UP001328107">
    <property type="component" value="Unassembled WGS sequence"/>
</dbReference>
<evidence type="ECO:0000313" key="2">
    <source>
        <dbReference type="Proteomes" id="UP001328107"/>
    </source>
</evidence>
<keyword evidence="2" id="KW-1185">Reference proteome</keyword>
<evidence type="ECO:0000313" key="1">
    <source>
        <dbReference type="EMBL" id="GMR43846.1"/>
    </source>
</evidence>
<dbReference type="AlphaFoldDB" id="A0AAN4ZNA2"/>
<feature type="non-terminal residue" evidence="1">
    <location>
        <position position="66"/>
    </location>
</feature>
<dbReference type="EMBL" id="BTRK01000003">
    <property type="protein sequence ID" value="GMR43846.1"/>
    <property type="molecule type" value="Genomic_DNA"/>
</dbReference>
<gene>
    <name evidence="1" type="ORF">PMAYCL1PPCAC_14041</name>
</gene>
<reference evidence="2" key="1">
    <citation type="submission" date="2022-10" db="EMBL/GenBank/DDBJ databases">
        <title>Genome assembly of Pristionchus species.</title>
        <authorList>
            <person name="Yoshida K."/>
            <person name="Sommer R.J."/>
        </authorList>
    </citation>
    <scope>NUCLEOTIDE SEQUENCE [LARGE SCALE GENOMIC DNA]</scope>
    <source>
        <strain evidence="2">RS5460</strain>
    </source>
</reference>
<proteinExistence type="predicted"/>
<feature type="non-terminal residue" evidence="1">
    <location>
        <position position="1"/>
    </location>
</feature>
<accession>A0AAN4ZNA2</accession>
<organism evidence="1 2">
    <name type="scientific">Pristionchus mayeri</name>
    <dbReference type="NCBI Taxonomy" id="1317129"/>
    <lineage>
        <taxon>Eukaryota</taxon>
        <taxon>Metazoa</taxon>
        <taxon>Ecdysozoa</taxon>
        <taxon>Nematoda</taxon>
        <taxon>Chromadorea</taxon>
        <taxon>Rhabditida</taxon>
        <taxon>Rhabditina</taxon>
        <taxon>Diplogasteromorpha</taxon>
        <taxon>Diplogasteroidea</taxon>
        <taxon>Neodiplogasteridae</taxon>
        <taxon>Pristionchus</taxon>
    </lineage>
</organism>
<name>A0AAN4ZNA2_9BILA</name>
<comment type="caution">
    <text evidence="1">The sequence shown here is derived from an EMBL/GenBank/DDBJ whole genome shotgun (WGS) entry which is preliminary data.</text>
</comment>
<sequence>IRKIGIGSLYGTRDITRTDIVDASYNPNMSRLCLSNFISALLEFDCRALIKLSLLFFLKNRKIIMY</sequence>